<dbReference type="AlphaFoldDB" id="A0A0B1TBT0"/>
<dbReference type="Proteomes" id="UP000053660">
    <property type="component" value="Unassembled WGS sequence"/>
</dbReference>
<proteinExistence type="predicted"/>
<evidence type="ECO:0000313" key="4">
    <source>
        <dbReference type="Proteomes" id="UP000053660"/>
    </source>
</evidence>
<gene>
    <name evidence="3" type="ORF">OESDEN_05354</name>
</gene>
<dbReference type="OrthoDB" id="5863070at2759"/>
<protein>
    <recommendedName>
        <fullName evidence="5">LisH domain-containing protein</fullName>
    </recommendedName>
</protein>
<evidence type="ECO:0000256" key="1">
    <source>
        <dbReference type="SAM" id="MobiDB-lite"/>
    </source>
</evidence>
<name>A0A0B1TBT0_OESDE</name>
<sequence length="858" mass="92798">MCFSKFLFIVINEVVLLGIVPYLEKPDVLRMILWMIGHDNTFEENSPKLTPIDVKCFLYTLSLWSDSWNYPVPVPARLRIKADQSNCWKALCQLIKKSPESETVKSVLLRSRVMDSVRLRYRVISLRRLYEVFRWLEVHVKNQHWLSLYATAVNEIVTGTHSHRRKCDDLFPDGNEVEDLTVEEVDHIEDHVSRYMASQFLCKGEYSNAEQLLIYSTSIESKKLLIKVYRKWLEVGNFKEPEISQLTKRIRGLEIECAEKEMRERTPSTNSAASAVSGGDTVTSAIPPSSRKILVDACTNTPSRVDSSTSAVDDASFFSVKSDRTSVTAGEESFASAVASPYGPNTSTKSSLAPTSRAPLPMSPLAEALMSKDDVKTQDKTVITQSSSITSSTGASPKFDDVALPENLGHSPLAPAKSVSSSPGVIVQNPTVPIVPSITASPIPIVITKTPFGPPVINKEAAASFWKSGKGHPFGLANKPAVGLQPAAPFGTTASPLAAPGHAATATTSTALPVMQPPFGVVAQPKPAPVGSTSVFGGSAQGLHIPSSTSPFPAPAYMNSPHSAPNLSQPGVLNPQMPQTSFGIASSLPKPTAMAPSSLANSQNVPGLPAFVNSPFSPANVSAVNECIDDDEHFCNDLMMEMCRKQLERVGKKPLGKEAPLDDLDELQKRIAQIDRQMRSVQSQLHVNTDLTSTGSSHVTAAKSAPTPAEIIRQHQKEALLELEQQVAQYVSPTGTHQPSAIPSSATSAQHEVECADPMNLIRGLLLSSNAAESPSVSRPSMFTDRTTTSSGIFKPAPEIVRKSPLEESMFKIVQAANHPGCKGICLGCADDDIQDRALRILTQLSEEWNAETDSDSD</sequence>
<feature type="compositionally biased region" description="Low complexity" evidence="1">
    <location>
        <begin position="381"/>
        <end position="393"/>
    </location>
</feature>
<feature type="region of interest" description="Disordered" evidence="1">
    <location>
        <begin position="378"/>
        <end position="398"/>
    </location>
</feature>
<accession>A0A0B1TBT0</accession>
<feature type="signal peptide" evidence="2">
    <location>
        <begin position="1"/>
        <end position="18"/>
    </location>
</feature>
<feature type="region of interest" description="Disordered" evidence="1">
    <location>
        <begin position="337"/>
        <end position="360"/>
    </location>
</feature>
<evidence type="ECO:0000256" key="2">
    <source>
        <dbReference type="SAM" id="SignalP"/>
    </source>
</evidence>
<feature type="compositionally biased region" description="Polar residues" evidence="1">
    <location>
        <begin position="267"/>
        <end position="284"/>
    </location>
</feature>
<feature type="compositionally biased region" description="Polar residues" evidence="1">
    <location>
        <begin position="343"/>
        <end position="354"/>
    </location>
</feature>
<evidence type="ECO:0000313" key="3">
    <source>
        <dbReference type="EMBL" id="KHJ94714.1"/>
    </source>
</evidence>
<keyword evidence="2" id="KW-0732">Signal</keyword>
<reference evidence="3 4" key="1">
    <citation type="submission" date="2014-03" db="EMBL/GenBank/DDBJ databases">
        <title>Draft genome of the hookworm Oesophagostomum dentatum.</title>
        <authorList>
            <person name="Mitreva M."/>
        </authorList>
    </citation>
    <scope>NUCLEOTIDE SEQUENCE [LARGE SCALE GENOMIC DNA]</scope>
    <source>
        <strain evidence="3 4">OD-Hann</strain>
    </source>
</reference>
<dbReference type="EMBL" id="KN550224">
    <property type="protein sequence ID" value="KHJ94714.1"/>
    <property type="molecule type" value="Genomic_DNA"/>
</dbReference>
<evidence type="ECO:0008006" key="5">
    <source>
        <dbReference type="Google" id="ProtNLM"/>
    </source>
</evidence>
<organism evidence="3 4">
    <name type="scientific">Oesophagostomum dentatum</name>
    <name type="common">Nodular worm</name>
    <dbReference type="NCBI Taxonomy" id="61180"/>
    <lineage>
        <taxon>Eukaryota</taxon>
        <taxon>Metazoa</taxon>
        <taxon>Ecdysozoa</taxon>
        <taxon>Nematoda</taxon>
        <taxon>Chromadorea</taxon>
        <taxon>Rhabditida</taxon>
        <taxon>Rhabditina</taxon>
        <taxon>Rhabditomorpha</taxon>
        <taxon>Strongyloidea</taxon>
        <taxon>Strongylidae</taxon>
        <taxon>Oesophagostomum</taxon>
    </lineage>
</organism>
<feature type="region of interest" description="Disordered" evidence="1">
    <location>
        <begin position="261"/>
        <end position="284"/>
    </location>
</feature>
<keyword evidence="4" id="KW-1185">Reference proteome</keyword>
<feature type="chain" id="PRO_5002082076" description="LisH domain-containing protein" evidence="2">
    <location>
        <begin position="19"/>
        <end position="858"/>
    </location>
</feature>